<evidence type="ECO:0000313" key="1">
    <source>
        <dbReference type="EMBL" id="KAJ1719897.1"/>
    </source>
</evidence>
<evidence type="ECO:0000313" key="2">
    <source>
        <dbReference type="Proteomes" id="UP001143981"/>
    </source>
</evidence>
<accession>A0A9W7XWX8</accession>
<dbReference type="AlphaFoldDB" id="A0A9W7XWX8"/>
<keyword evidence="2" id="KW-1185">Reference proteome</keyword>
<reference evidence="1" key="1">
    <citation type="submission" date="2022-07" db="EMBL/GenBank/DDBJ databases">
        <title>Phylogenomic reconstructions and comparative analyses of Kickxellomycotina fungi.</title>
        <authorList>
            <person name="Reynolds N.K."/>
            <person name="Stajich J.E."/>
            <person name="Barry K."/>
            <person name="Grigoriev I.V."/>
            <person name="Crous P."/>
            <person name="Smith M.E."/>
        </authorList>
    </citation>
    <scope>NUCLEOTIDE SEQUENCE</scope>
    <source>
        <strain evidence="1">BCRC 34381</strain>
    </source>
</reference>
<protein>
    <submittedName>
        <fullName evidence="1">Uncharacterized protein</fullName>
    </submittedName>
</protein>
<gene>
    <name evidence="1" type="ORF">LPJ61_006237</name>
</gene>
<dbReference type="EMBL" id="JANBOI010002779">
    <property type="protein sequence ID" value="KAJ1719897.1"/>
    <property type="molecule type" value="Genomic_DNA"/>
</dbReference>
<proteinExistence type="predicted"/>
<sequence>MAVPGGLADVKYILAGARGCKKRELDIGDITLPVLPADIACADLTRLVVQAPTSVDTMLEFICTLHSLECLTVSSLTMEDIWSDISVPRNGRQGPVTPLDTKLSRLAISTLHRQYLPKLAISVVKYLLLKIPSLAIFYAAQIPREPVQKFVSTYSRWYLHLSNIDLKLYQTGDNARYGA</sequence>
<name>A0A9W7XWX8_9FUNG</name>
<dbReference type="Proteomes" id="UP001143981">
    <property type="component" value="Unassembled WGS sequence"/>
</dbReference>
<organism evidence="1 2">
    <name type="scientific">Coemansia biformis</name>
    <dbReference type="NCBI Taxonomy" id="1286918"/>
    <lineage>
        <taxon>Eukaryota</taxon>
        <taxon>Fungi</taxon>
        <taxon>Fungi incertae sedis</taxon>
        <taxon>Zoopagomycota</taxon>
        <taxon>Kickxellomycotina</taxon>
        <taxon>Kickxellomycetes</taxon>
        <taxon>Kickxellales</taxon>
        <taxon>Kickxellaceae</taxon>
        <taxon>Coemansia</taxon>
    </lineage>
</organism>
<dbReference type="OrthoDB" id="5528913at2759"/>
<comment type="caution">
    <text evidence="1">The sequence shown here is derived from an EMBL/GenBank/DDBJ whole genome shotgun (WGS) entry which is preliminary data.</text>
</comment>